<dbReference type="AlphaFoldDB" id="A0A1W2LKE7"/>
<dbReference type="SUPFAM" id="SSF48498">
    <property type="entry name" value="Tetracyclin repressor-like, C-terminal domain"/>
    <property type="match status" value="1"/>
</dbReference>
<dbReference type="SUPFAM" id="SSF46689">
    <property type="entry name" value="Homeodomain-like"/>
    <property type="match status" value="1"/>
</dbReference>
<dbReference type="Proteomes" id="UP000076660">
    <property type="component" value="Unassembled WGS sequence"/>
</dbReference>
<evidence type="ECO:0000256" key="4">
    <source>
        <dbReference type="PROSITE-ProRule" id="PRU00335"/>
    </source>
</evidence>
<dbReference type="GO" id="GO:0003700">
    <property type="term" value="F:DNA-binding transcription factor activity"/>
    <property type="evidence" value="ECO:0007669"/>
    <property type="project" value="TreeGrafter"/>
</dbReference>
<proteinExistence type="predicted"/>
<dbReference type="Gene3D" id="1.10.10.60">
    <property type="entry name" value="Homeodomain-like"/>
    <property type="match status" value="1"/>
</dbReference>
<dbReference type="InterPro" id="IPR009057">
    <property type="entry name" value="Homeodomain-like_sf"/>
</dbReference>
<dbReference type="Gene3D" id="1.10.357.10">
    <property type="entry name" value="Tetracycline Repressor, domain 2"/>
    <property type="match status" value="1"/>
</dbReference>
<evidence type="ECO:0000313" key="6">
    <source>
        <dbReference type="EMBL" id="ONF63089.1"/>
    </source>
</evidence>
<keyword evidence="3" id="KW-0804">Transcription</keyword>
<organism evidence="6 7">
    <name type="scientific">Amycolatopsis keratiniphila subsp. keratiniphila</name>
    <dbReference type="NCBI Taxonomy" id="227715"/>
    <lineage>
        <taxon>Bacteria</taxon>
        <taxon>Bacillati</taxon>
        <taxon>Actinomycetota</taxon>
        <taxon>Actinomycetes</taxon>
        <taxon>Pseudonocardiales</taxon>
        <taxon>Pseudonocardiaceae</taxon>
        <taxon>Amycolatopsis</taxon>
        <taxon>Amycolatopsis japonica group</taxon>
    </lineage>
</organism>
<evidence type="ECO:0000256" key="3">
    <source>
        <dbReference type="ARBA" id="ARBA00023163"/>
    </source>
</evidence>
<keyword evidence="2 4" id="KW-0238">DNA-binding</keyword>
<evidence type="ECO:0000256" key="1">
    <source>
        <dbReference type="ARBA" id="ARBA00023015"/>
    </source>
</evidence>
<protein>
    <recommendedName>
        <fullName evidence="5">HTH tetR-type domain-containing protein</fullName>
    </recommendedName>
</protein>
<name>A0A1W2LKE7_9PSEU</name>
<dbReference type="OrthoDB" id="9806334at2"/>
<comment type="caution">
    <text evidence="6">The sequence shown here is derived from an EMBL/GenBank/DDBJ whole genome shotgun (WGS) entry which is preliminary data.</text>
</comment>
<accession>A0A1W2LKE7</accession>
<reference evidence="6 7" key="1">
    <citation type="submission" date="2016-12" db="EMBL/GenBank/DDBJ databases">
        <title>Amycolatopsis keratiniphila subsp. keratiniphila genome sequencing and assembly.</title>
        <authorList>
            <person name="Mayilraj S."/>
            <person name="Kaur N."/>
        </authorList>
    </citation>
    <scope>NUCLEOTIDE SEQUENCE [LARGE SCALE GENOMIC DNA]</scope>
    <source>
        <strain evidence="6 7">DSM 44409</strain>
    </source>
</reference>
<dbReference type="PRINTS" id="PR00455">
    <property type="entry name" value="HTHTETR"/>
</dbReference>
<dbReference type="EMBL" id="LQMT02000038">
    <property type="protein sequence ID" value="ONF63089.1"/>
    <property type="molecule type" value="Genomic_DNA"/>
</dbReference>
<dbReference type="GO" id="GO:0000976">
    <property type="term" value="F:transcription cis-regulatory region binding"/>
    <property type="evidence" value="ECO:0007669"/>
    <property type="project" value="TreeGrafter"/>
</dbReference>
<dbReference type="PANTHER" id="PTHR30055:SF234">
    <property type="entry name" value="HTH-TYPE TRANSCRIPTIONAL REGULATOR BETI"/>
    <property type="match status" value="1"/>
</dbReference>
<gene>
    <name evidence="6" type="ORF">AVR91_0235060</name>
</gene>
<evidence type="ECO:0000256" key="2">
    <source>
        <dbReference type="ARBA" id="ARBA00023125"/>
    </source>
</evidence>
<dbReference type="PANTHER" id="PTHR30055">
    <property type="entry name" value="HTH-TYPE TRANSCRIPTIONAL REGULATOR RUTR"/>
    <property type="match status" value="1"/>
</dbReference>
<keyword evidence="1" id="KW-0805">Transcription regulation</keyword>
<feature type="DNA-binding region" description="H-T-H motif" evidence="4">
    <location>
        <begin position="41"/>
        <end position="60"/>
    </location>
</feature>
<dbReference type="RefSeq" id="WP_063275284.1">
    <property type="nucleotide sequence ID" value="NZ_LQMT02000038.1"/>
</dbReference>
<dbReference type="PROSITE" id="PS50977">
    <property type="entry name" value="HTH_TETR_2"/>
    <property type="match status" value="1"/>
</dbReference>
<dbReference type="InterPro" id="IPR036271">
    <property type="entry name" value="Tet_transcr_reg_TetR-rel_C_sf"/>
</dbReference>
<dbReference type="InterPro" id="IPR001647">
    <property type="entry name" value="HTH_TetR"/>
</dbReference>
<dbReference type="Pfam" id="PF00440">
    <property type="entry name" value="TetR_N"/>
    <property type="match status" value="1"/>
</dbReference>
<evidence type="ECO:0000313" key="7">
    <source>
        <dbReference type="Proteomes" id="UP000076660"/>
    </source>
</evidence>
<evidence type="ECO:0000259" key="5">
    <source>
        <dbReference type="PROSITE" id="PS50977"/>
    </source>
</evidence>
<sequence length="214" mass="23716">MQPENGPGDQERRSFIEEARRAQIVSATIETIAEIGYAKASFVQIARRAGISPGLITYHFVKREELMKQVMLTVYTSMEQALSTRAEGAESYAAALRALIEGFVFYYAERPKEIIAIGQIAAASRDAEAARSWFERQSAETLAELEDMFREGQETGELREFSPRVMAVSVIAAMEATPAELIARPDTDVATYARELADLFEHAVRRPASEATSS</sequence>
<dbReference type="InterPro" id="IPR050109">
    <property type="entry name" value="HTH-type_TetR-like_transc_reg"/>
</dbReference>
<feature type="domain" description="HTH tetR-type" evidence="5">
    <location>
        <begin position="18"/>
        <end position="78"/>
    </location>
</feature>